<keyword evidence="2" id="KW-1185">Reference proteome</keyword>
<sequence>MAPEENSSLEATRVEADELRRQFYSQQDRLEALLAVDPQPVFTILFRITGTLIHLLGVESGIIAHDFSSFARYHKPNKNWAETQAAVGNLDGGFTMKGSVYRRIISRIMQIQDEDRLDVYAATPDYPRMVALCTQLLATENVALYHQQLKEAQAVFKEHVTGDPRGVSTYRLPIPIDFAALRQTTIGAVRAFAPVHELARLILPLNETLLAEFEKSA</sequence>
<gene>
    <name evidence="1" type="ORF">MUN80_14575</name>
</gene>
<accession>A0ABY4F492</accession>
<dbReference type="EMBL" id="CP095049">
    <property type="protein sequence ID" value="UOQ50982.1"/>
    <property type="molecule type" value="Genomic_DNA"/>
</dbReference>
<evidence type="ECO:0000313" key="1">
    <source>
        <dbReference type="EMBL" id="UOQ50982.1"/>
    </source>
</evidence>
<evidence type="ECO:0000313" key="2">
    <source>
        <dbReference type="Proteomes" id="UP000831785"/>
    </source>
</evidence>
<organism evidence="1 2">
    <name type="scientific">Hymenobacter cellulosivorans</name>
    <dbReference type="NCBI Taxonomy" id="2932249"/>
    <lineage>
        <taxon>Bacteria</taxon>
        <taxon>Pseudomonadati</taxon>
        <taxon>Bacteroidota</taxon>
        <taxon>Cytophagia</taxon>
        <taxon>Cytophagales</taxon>
        <taxon>Hymenobacteraceae</taxon>
        <taxon>Hymenobacter</taxon>
    </lineage>
</organism>
<name>A0ABY4F492_9BACT</name>
<reference evidence="1 2" key="1">
    <citation type="submission" date="2022-04" db="EMBL/GenBank/DDBJ databases">
        <title>Hymenobacter sp. isolated from the air.</title>
        <authorList>
            <person name="Won M."/>
            <person name="Lee C.-M."/>
            <person name="Woen H.-Y."/>
            <person name="Kwon S.-W."/>
        </authorList>
    </citation>
    <scope>NUCLEOTIDE SEQUENCE [LARGE SCALE GENOMIC DNA]</scope>
    <source>
        <strain evidence="2">5116 S-27</strain>
    </source>
</reference>
<dbReference type="Proteomes" id="UP000831785">
    <property type="component" value="Chromosome"/>
</dbReference>
<proteinExistence type="predicted"/>
<protein>
    <submittedName>
        <fullName evidence="1">Uncharacterized protein</fullName>
    </submittedName>
</protein>
<dbReference type="RefSeq" id="WP_244714072.1">
    <property type="nucleotide sequence ID" value="NZ_CP095049.1"/>
</dbReference>